<dbReference type="GO" id="GO:0016020">
    <property type="term" value="C:membrane"/>
    <property type="evidence" value="ECO:0007669"/>
    <property type="project" value="UniProtKB-SubCell"/>
</dbReference>
<feature type="transmembrane region" description="Helical" evidence="10">
    <location>
        <begin position="263"/>
        <end position="285"/>
    </location>
</feature>
<dbReference type="GO" id="GO:0015293">
    <property type="term" value="F:symporter activity"/>
    <property type="evidence" value="ECO:0007669"/>
    <property type="project" value="UniProtKB-KW"/>
</dbReference>
<feature type="transmembrane region" description="Helical" evidence="10">
    <location>
        <begin position="119"/>
        <end position="145"/>
    </location>
</feature>
<dbReference type="InterPro" id="IPR001734">
    <property type="entry name" value="Na/solute_symporter"/>
</dbReference>
<feature type="transmembrane region" description="Helical" evidence="10">
    <location>
        <begin position="437"/>
        <end position="454"/>
    </location>
</feature>
<dbReference type="InterPro" id="IPR018212">
    <property type="entry name" value="Na/solute_symporter_CS"/>
</dbReference>
<dbReference type="CDD" id="cd11476">
    <property type="entry name" value="SLC5sbd_DUR3"/>
    <property type="match status" value="1"/>
</dbReference>
<accession>A0AAQ2ES42</accession>
<keyword evidence="6 10" id="KW-1133">Transmembrane helix</keyword>
<comment type="caution">
    <text evidence="11">The sequence shown here is derived from an EMBL/GenBank/DDBJ whole genome shotgun (WGS) entry which is preliminary data.</text>
</comment>
<dbReference type="Gene3D" id="1.20.1730.10">
    <property type="entry name" value="Sodium/glucose cotransporter"/>
    <property type="match status" value="1"/>
</dbReference>
<dbReference type="PANTHER" id="PTHR46154">
    <property type="match status" value="1"/>
</dbReference>
<keyword evidence="8" id="KW-0406">Ion transport</keyword>
<comment type="subcellular location">
    <subcellularLocation>
        <location evidence="1">Membrane</location>
        <topology evidence="1">Multi-pass membrane protein</topology>
    </subcellularLocation>
</comment>
<evidence type="ECO:0000256" key="5">
    <source>
        <dbReference type="ARBA" id="ARBA00022847"/>
    </source>
</evidence>
<evidence type="ECO:0000256" key="6">
    <source>
        <dbReference type="ARBA" id="ARBA00022989"/>
    </source>
</evidence>
<evidence type="ECO:0000256" key="7">
    <source>
        <dbReference type="ARBA" id="ARBA00023136"/>
    </source>
</evidence>
<evidence type="ECO:0000256" key="10">
    <source>
        <dbReference type="SAM" id="Phobius"/>
    </source>
</evidence>
<dbReference type="InterPro" id="IPR031155">
    <property type="entry name" value="DUR"/>
</dbReference>
<keyword evidence="5" id="KW-0769">Symport</keyword>
<sequence>MINASLALGLALAFALLWVFFGWWIGRRVQSHNEFALAGRNVGLAFACATAMATWVTSNTTLVAPQLTYQFGIWGMIGYACAAFGLLLFAPLSQRIKTLLPHGYTSGDFMRLRFGRFSWWVFLLISFVYAMSWLVSLGMAGGILLHTLSGLDYHLGMSIILLMCVVYTLFGGLKAVIATDFLQAIIILAGVVGIAIVVAMNVGLEPIHQKLSSDHPKLLDLLFPAAVMFLFNNIFFGLGEIFHSNVWWSRAFAFKGGVGKKAYFIAGLLWLPIPIVTGFIALAAPSLGLYPASADMVGPLVASQVLGYTGSIILFIVVFSALASSLDSLLAATSDLINQDIYLQYIKPKASDSERLKSAKWIIVILGVVTWLLCLPKIATLGALLNFAGAFVASTIWPIVFGLYFARMMGDSAGWAMLLGTLSGLIGYFYIGFYVAALVSCAVSLLICVIAWRFSQQSFHWQALGTQSKVEDV</sequence>
<evidence type="ECO:0000256" key="8">
    <source>
        <dbReference type="ARBA" id="ARBA00023201"/>
    </source>
</evidence>
<evidence type="ECO:0000256" key="9">
    <source>
        <dbReference type="RuleBase" id="RU362091"/>
    </source>
</evidence>
<dbReference type="PANTHER" id="PTHR46154:SF4">
    <property type="entry name" value="UREA ACTIVE TRANSPORTER"/>
    <property type="match status" value="1"/>
</dbReference>
<feature type="transmembrane region" description="Helical" evidence="10">
    <location>
        <begin position="305"/>
        <end position="326"/>
    </location>
</feature>
<evidence type="ECO:0000313" key="12">
    <source>
        <dbReference type="Proteomes" id="UP000305423"/>
    </source>
</evidence>
<feature type="transmembrane region" description="Helical" evidence="10">
    <location>
        <begin position="6"/>
        <end position="25"/>
    </location>
</feature>
<comment type="similarity">
    <text evidence="2 9">Belongs to the sodium:solute symporter (SSF) (TC 2.A.21) family.</text>
</comment>
<evidence type="ECO:0000256" key="1">
    <source>
        <dbReference type="ARBA" id="ARBA00004141"/>
    </source>
</evidence>
<proteinExistence type="inferred from homology"/>
<organism evidence="11 12">
    <name type="scientific">Pseudoalteromonas piscicida</name>
    <dbReference type="NCBI Taxonomy" id="43662"/>
    <lineage>
        <taxon>Bacteria</taxon>
        <taxon>Pseudomonadati</taxon>
        <taxon>Pseudomonadota</taxon>
        <taxon>Gammaproteobacteria</taxon>
        <taxon>Alteromonadales</taxon>
        <taxon>Pseudoalteromonadaceae</taxon>
        <taxon>Pseudoalteromonas</taxon>
    </lineage>
</organism>
<keyword evidence="7 10" id="KW-0472">Membrane</keyword>
<evidence type="ECO:0000256" key="3">
    <source>
        <dbReference type="ARBA" id="ARBA00022448"/>
    </source>
</evidence>
<dbReference type="EMBL" id="PNEL01000043">
    <property type="protein sequence ID" value="TMN75161.1"/>
    <property type="molecule type" value="Genomic_DNA"/>
</dbReference>
<feature type="transmembrane region" description="Helical" evidence="10">
    <location>
        <begin position="413"/>
        <end position="431"/>
    </location>
</feature>
<protein>
    <submittedName>
        <fullName evidence="11">Urea transporter</fullName>
    </submittedName>
</protein>
<evidence type="ECO:0000256" key="2">
    <source>
        <dbReference type="ARBA" id="ARBA00006434"/>
    </source>
</evidence>
<dbReference type="RefSeq" id="WP_045964010.1">
    <property type="nucleotide sequence ID" value="NZ_JXXW01000029.1"/>
</dbReference>
<keyword evidence="8" id="KW-0915">Sodium</keyword>
<feature type="transmembrane region" description="Helical" evidence="10">
    <location>
        <begin position="222"/>
        <end position="242"/>
    </location>
</feature>
<feature type="transmembrane region" description="Helical" evidence="10">
    <location>
        <begin position="361"/>
        <end position="379"/>
    </location>
</feature>
<feature type="transmembrane region" description="Helical" evidence="10">
    <location>
        <begin position="385"/>
        <end position="406"/>
    </location>
</feature>
<dbReference type="PROSITE" id="PS50283">
    <property type="entry name" value="NA_SOLUT_SYMP_3"/>
    <property type="match status" value="1"/>
</dbReference>
<dbReference type="InterPro" id="IPR038377">
    <property type="entry name" value="Na/Glc_symporter_sf"/>
</dbReference>
<keyword evidence="8" id="KW-0739">Sodium transport</keyword>
<keyword evidence="4 10" id="KW-0812">Transmembrane</keyword>
<reference evidence="12" key="2">
    <citation type="submission" date="2019-06" db="EMBL/GenBank/DDBJ databases">
        <title>Co-occurence of chitin degradation, pigmentation and bioactivity in marine Pseudoalteromonas.</title>
        <authorList>
            <person name="Sonnenschein E.C."/>
            <person name="Bech P.K."/>
        </authorList>
    </citation>
    <scope>NUCLEOTIDE SEQUENCE [LARGE SCALE GENOMIC DNA]</scope>
    <source>
        <strain evidence="12">S1607</strain>
    </source>
</reference>
<name>A0AAQ2ES42_PSEO7</name>
<feature type="transmembrane region" description="Helical" evidence="10">
    <location>
        <begin position="69"/>
        <end position="90"/>
    </location>
</feature>
<reference evidence="11 12" key="1">
    <citation type="submission" date="2017-12" db="EMBL/GenBank/DDBJ databases">
        <authorList>
            <person name="Paulsen S."/>
            <person name="Gram L.K."/>
        </authorList>
    </citation>
    <scope>NUCLEOTIDE SEQUENCE [LARGE SCALE GENOMIC DNA]</scope>
    <source>
        <strain evidence="11 12">S1607</strain>
    </source>
</reference>
<dbReference type="AlphaFoldDB" id="A0AAQ2ES42"/>
<dbReference type="Proteomes" id="UP000305423">
    <property type="component" value="Unassembled WGS sequence"/>
</dbReference>
<dbReference type="Pfam" id="PF00474">
    <property type="entry name" value="SSF"/>
    <property type="match status" value="1"/>
</dbReference>
<keyword evidence="3" id="KW-0813">Transport</keyword>
<feature type="transmembrane region" description="Helical" evidence="10">
    <location>
        <begin position="37"/>
        <end position="57"/>
    </location>
</feature>
<evidence type="ECO:0000256" key="4">
    <source>
        <dbReference type="ARBA" id="ARBA00022692"/>
    </source>
</evidence>
<feature type="transmembrane region" description="Helical" evidence="10">
    <location>
        <begin position="151"/>
        <end position="170"/>
    </location>
</feature>
<feature type="transmembrane region" description="Helical" evidence="10">
    <location>
        <begin position="182"/>
        <end position="202"/>
    </location>
</feature>
<dbReference type="PROSITE" id="PS00456">
    <property type="entry name" value="NA_SOLUT_SYMP_1"/>
    <property type="match status" value="1"/>
</dbReference>
<evidence type="ECO:0000313" key="11">
    <source>
        <dbReference type="EMBL" id="TMN75161.1"/>
    </source>
</evidence>
<gene>
    <name evidence="11" type="ORF">CWB74_16300</name>
</gene>
<dbReference type="GO" id="GO:0015204">
    <property type="term" value="F:urea transmembrane transporter activity"/>
    <property type="evidence" value="ECO:0007669"/>
    <property type="project" value="InterPro"/>
</dbReference>
<dbReference type="GO" id="GO:0006814">
    <property type="term" value="P:sodium ion transport"/>
    <property type="evidence" value="ECO:0007669"/>
    <property type="project" value="UniProtKB-KW"/>
</dbReference>